<feature type="region of interest" description="Disordered" evidence="1">
    <location>
        <begin position="366"/>
        <end position="386"/>
    </location>
</feature>
<comment type="caution">
    <text evidence="2">The sequence shown here is derived from an EMBL/GenBank/DDBJ whole genome shotgun (WGS) entry which is preliminary data.</text>
</comment>
<reference evidence="2" key="1">
    <citation type="journal article" date="2020" name="Fungal Divers.">
        <title>Resolving the Mortierellaceae phylogeny through synthesis of multi-gene phylogenetics and phylogenomics.</title>
        <authorList>
            <person name="Vandepol N."/>
            <person name="Liber J."/>
            <person name="Desiro A."/>
            <person name="Na H."/>
            <person name="Kennedy M."/>
            <person name="Barry K."/>
            <person name="Grigoriev I.V."/>
            <person name="Miller A.N."/>
            <person name="O'Donnell K."/>
            <person name="Stajich J.E."/>
            <person name="Bonito G."/>
        </authorList>
    </citation>
    <scope>NUCLEOTIDE SEQUENCE</scope>
    <source>
        <strain evidence="2">NRRL 2769</strain>
    </source>
</reference>
<accession>A0A9P6MLG9</accession>
<proteinExistence type="predicted"/>
<dbReference type="Proteomes" id="UP000703661">
    <property type="component" value="Unassembled WGS sequence"/>
</dbReference>
<feature type="compositionally biased region" description="Basic and acidic residues" evidence="1">
    <location>
        <begin position="139"/>
        <end position="149"/>
    </location>
</feature>
<name>A0A9P6MLG9_9FUNG</name>
<dbReference type="AlphaFoldDB" id="A0A9P6MLG9"/>
<organism evidence="2 3">
    <name type="scientific">Entomortierella chlamydospora</name>
    <dbReference type="NCBI Taxonomy" id="101097"/>
    <lineage>
        <taxon>Eukaryota</taxon>
        <taxon>Fungi</taxon>
        <taxon>Fungi incertae sedis</taxon>
        <taxon>Mucoromycota</taxon>
        <taxon>Mortierellomycotina</taxon>
        <taxon>Mortierellomycetes</taxon>
        <taxon>Mortierellales</taxon>
        <taxon>Mortierellaceae</taxon>
        <taxon>Entomortierella</taxon>
    </lineage>
</organism>
<gene>
    <name evidence="2" type="ORF">BGZ80_004983</name>
</gene>
<keyword evidence="3" id="KW-1185">Reference proteome</keyword>
<feature type="compositionally biased region" description="Acidic residues" evidence="1">
    <location>
        <begin position="162"/>
        <end position="172"/>
    </location>
</feature>
<evidence type="ECO:0000256" key="1">
    <source>
        <dbReference type="SAM" id="MobiDB-lite"/>
    </source>
</evidence>
<feature type="region of interest" description="Disordered" evidence="1">
    <location>
        <begin position="130"/>
        <end position="175"/>
    </location>
</feature>
<sequence>MDLSEHIHYLKENRGKMAEQLWRGFSDKFKLSKSSSWFNVISMTFDQLEKESEYSAWAKDMKTALSSDQCRYWRARYLLPRQSRLHSLFQRTKDQQSEGAVSSANKILKKARSVLSEGILDDLDDLRPTIGSKTSTAVDESRRAAEGDAPKSQPMPDGSNENAEEPAAEVDVETPVSQIIQNREDDNAEDLETEVNAGDHTHLFYEVFQALYDIAHNRKYVLPTGRRMQSKLLERLFNYTVEQLPVFKEISKTKQKDIYVAASSIAHLHMEDAAIAIGEDLEHLIEKTRNLKLTEPPSYLIDTLRLFKEDSYDENGEINIPRMMLLVNKEIGNIASNELDGNRTDTNSRIILDILRIVGETGLASTKTERAENEAAHSGTSTNKPVMPRKVDCKLVASVVKAKKWEFKPISNFEFKPMQASSQQ</sequence>
<feature type="non-terminal residue" evidence="2">
    <location>
        <position position="424"/>
    </location>
</feature>
<dbReference type="EMBL" id="JAAAID010002489">
    <property type="protein sequence ID" value="KAG0007173.1"/>
    <property type="molecule type" value="Genomic_DNA"/>
</dbReference>
<evidence type="ECO:0000313" key="2">
    <source>
        <dbReference type="EMBL" id="KAG0007173.1"/>
    </source>
</evidence>
<evidence type="ECO:0000313" key="3">
    <source>
        <dbReference type="Proteomes" id="UP000703661"/>
    </source>
</evidence>
<protein>
    <submittedName>
        <fullName evidence="2">Uncharacterized protein</fullName>
    </submittedName>
</protein>